<comment type="caution">
    <text evidence="4">The sequence shown here is derived from an EMBL/GenBank/DDBJ whole genome shotgun (WGS) entry which is preliminary data.</text>
</comment>
<reference evidence="4 5" key="1">
    <citation type="submission" date="2020-03" db="EMBL/GenBank/DDBJ databases">
        <title>FDA dAtabase for Regulatory Grade micrObial Sequences (FDA-ARGOS): Supporting development and validation of Infectious Disease Dx tests.</title>
        <authorList>
            <person name="Campos J."/>
            <person name="Goldberg B."/>
            <person name="Tallon L."/>
            <person name="Sadzewicz L."/>
            <person name="Vavikolanu K."/>
            <person name="Mehta A."/>
            <person name="Aluvathingal J."/>
            <person name="Nadendla S."/>
            <person name="Nandy P."/>
            <person name="Geyer C."/>
            <person name="Yan Y."/>
            <person name="Sichtig H."/>
        </authorList>
    </citation>
    <scope>NUCLEOTIDE SEQUENCE [LARGE SCALE GENOMIC DNA]</scope>
    <source>
        <strain evidence="4 5">FDAARGOS_656</strain>
    </source>
</reference>
<dbReference type="Proteomes" id="UP000536275">
    <property type="component" value="Unassembled WGS sequence"/>
</dbReference>
<accession>A0A8H6BWI8</accession>
<comment type="similarity">
    <text evidence="1">Belongs to the peptidase S33 family.</text>
</comment>
<evidence type="ECO:0000256" key="2">
    <source>
        <dbReference type="ARBA" id="ARBA00022801"/>
    </source>
</evidence>
<dbReference type="GO" id="GO:0008233">
    <property type="term" value="F:peptidase activity"/>
    <property type="evidence" value="ECO:0007669"/>
    <property type="project" value="InterPro"/>
</dbReference>
<proteinExistence type="inferred from homology"/>
<organism evidence="4 5">
    <name type="scientific">Candida albicans</name>
    <name type="common">Yeast</name>
    <dbReference type="NCBI Taxonomy" id="5476"/>
    <lineage>
        <taxon>Eukaryota</taxon>
        <taxon>Fungi</taxon>
        <taxon>Dikarya</taxon>
        <taxon>Ascomycota</taxon>
        <taxon>Saccharomycotina</taxon>
        <taxon>Pichiomycetes</taxon>
        <taxon>Debaryomycetaceae</taxon>
        <taxon>Candida/Lodderomyces clade</taxon>
        <taxon>Candida</taxon>
    </lineage>
</organism>
<gene>
    <name evidence="4" type="ORF">FOB64_005342</name>
</gene>
<name>A0A8H6BWI8_CANAX</name>
<dbReference type="Pfam" id="PF00561">
    <property type="entry name" value="Abhydrolase_1"/>
    <property type="match status" value="1"/>
</dbReference>
<sequence length="425" mass="49097">MATSKIIDYFRLKDIVNQRIVYDLPLNYTDSQSSSTIKGFEKVLLPEKPKIIVYLQGGPGFPCPVPTSNSGKTKVLLEKGYQIVYLDQRGTGLSTPLEVKTFKNLVLKEYGNFEVDSQLKFILNFRADSIIRDLEQIRKDLIGNHHKWSIMGQSYGGFCCFTYLSLFPESISEVIITGGVPPVHFKADDVYKATYQRTIERNLHYYDKYPRDQIKVVRISIGLRFGGTGGTDGIHLIVSKFDYDLDLFGYPTYDLLNTIQQFLGFETNVIYALFQEAIYCNGNSKSNWSADRLRYALDNEKLFTLNKEQVFFTGEMVYKSMFDDYSELKPFKELAYALHDFSEWSTIYDPKVLKTITWDKVPIVAATYFDDQYVDFEITRKVKQDIIPRGNLRQFITNEYFHNGLGQDPETILSSLFDLLDREID</sequence>
<dbReference type="PANTHER" id="PTHR43248:SF2">
    <property type="entry name" value="PROLYL AMINOPEPTIDASE"/>
    <property type="match status" value="1"/>
</dbReference>
<evidence type="ECO:0000313" key="4">
    <source>
        <dbReference type="EMBL" id="KAF6063718.1"/>
    </source>
</evidence>
<protein>
    <submittedName>
        <fullName evidence="4">Alpha/beta hydrolase fold family protein</fullName>
    </submittedName>
</protein>
<feature type="domain" description="AB hydrolase-1" evidence="3">
    <location>
        <begin position="51"/>
        <end position="201"/>
    </location>
</feature>
<dbReference type="InterPro" id="IPR002410">
    <property type="entry name" value="Peptidase_S33"/>
</dbReference>
<evidence type="ECO:0000313" key="5">
    <source>
        <dbReference type="Proteomes" id="UP000536275"/>
    </source>
</evidence>
<dbReference type="Gene3D" id="3.40.50.1820">
    <property type="entry name" value="alpha/beta hydrolase"/>
    <property type="match status" value="1"/>
</dbReference>
<keyword evidence="2 4" id="KW-0378">Hydrolase</keyword>
<dbReference type="SUPFAM" id="SSF53474">
    <property type="entry name" value="alpha/beta-Hydrolases"/>
    <property type="match status" value="1"/>
</dbReference>
<dbReference type="AlphaFoldDB" id="A0A8H6BWI8"/>
<dbReference type="PRINTS" id="PR00793">
    <property type="entry name" value="PROAMNOPTASE"/>
</dbReference>
<evidence type="ECO:0000256" key="1">
    <source>
        <dbReference type="ARBA" id="ARBA00010088"/>
    </source>
</evidence>
<dbReference type="InterPro" id="IPR029058">
    <property type="entry name" value="AB_hydrolase_fold"/>
</dbReference>
<dbReference type="InterPro" id="IPR051601">
    <property type="entry name" value="Serine_prot/Carboxylest_S33"/>
</dbReference>
<evidence type="ECO:0000259" key="3">
    <source>
        <dbReference type="Pfam" id="PF00561"/>
    </source>
</evidence>
<dbReference type="PANTHER" id="PTHR43248">
    <property type="entry name" value="2-SUCCINYL-6-HYDROXY-2,4-CYCLOHEXADIENE-1-CARBOXYLATE SYNTHASE"/>
    <property type="match status" value="1"/>
</dbReference>
<dbReference type="EMBL" id="JABWAD010000060">
    <property type="protein sequence ID" value="KAF6063718.1"/>
    <property type="molecule type" value="Genomic_DNA"/>
</dbReference>
<dbReference type="InterPro" id="IPR000073">
    <property type="entry name" value="AB_hydrolase_1"/>
</dbReference>
<dbReference type="GO" id="GO:0006508">
    <property type="term" value="P:proteolysis"/>
    <property type="evidence" value="ECO:0007669"/>
    <property type="project" value="InterPro"/>
</dbReference>